<dbReference type="EMBL" id="AEEQ01000009">
    <property type="protein sequence ID" value="EFM41713.1"/>
    <property type="molecule type" value="Genomic_DNA"/>
</dbReference>
<protein>
    <submittedName>
        <fullName evidence="2">Uncharacterized protein</fullName>
    </submittedName>
</protein>
<accession>E0Q7J8</accession>
<keyword evidence="1" id="KW-0472">Membrane</keyword>
<keyword evidence="1" id="KW-0812">Transmembrane</keyword>
<keyword evidence="1" id="KW-1133">Transmembrane helix</keyword>
<dbReference type="Proteomes" id="UP000003323">
    <property type="component" value="Unassembled WGS sequence"/>
</dbReference>
<dbReference type="HOGENOM" id="CLU_1764461_0_0_11"/>
<proteinExistence type="predicted"/>
<evidence type="ECO:0000313" key="2">
    <source>
        <dbReference type="EMBL" id="EFM41713.1"/>
    </source>
</evidence>
<sequence>MCEKTNRKEEHQMSGFDFMVGMVCFAIVGLVIAYHVIKGAVRNGIKESGLINVKTTYEELRTAEPSYMELRKGIVESNPDKPDSEIDRLTRSEAGSIINKKRASHSLLAFLVSVVLILVGFMFFMAGVDAQMDSGLLGVGIIMPYGL</sequence>
<organism evidence="2 3">
    <name type="scientific">Bifidobacterium dentium ATCC 27679</name>
    <dbReference type="NCBI Taxonomy" id="871562"/>
    <lineage>
        <taxon>Bacteria</taxon>
        <taxon>Bacillati</taxon>
        <taxon>Actinomycetota</taxon>
        <taxon>Actinomycetes</taxon>
        <taxon>Bifidobacteriales</taxon>
        <taxon>Bifidobacteriaceae</taxon>
        <taxon>Bifidobacterium</taxon>
    </lineage>
</organism>
<dbReference type="AlphaFoldDB" id="E0Q7J8"/>
<gene>
    <name evidence="2" type="ORF">HMPREF0168_1106</name>
</gene>
<feature type="transmembrane region" description="Helical" evidence="1">
    <location>
        <begin position="107"/>
        <end position="128"/>
    </location>
</feature>
<comment type="caution">
    <text evidence="2">The sequence shown here is derived from an EMBL/GenBank/DDBJ whole genome shotgun (WGS) entry which is preliminary data.</text>
</comment>
<feature type="transmembrane region" description="Helical" evidence="1">
    <location>
        <begin position="18"/>
        <end position="37"/>
    </location>
</feature>
<evidence type="ECO:0000256" key="1">
    <source>
        <dbReference type="SAM" id="Phobius"/>
    </source>
</evidence>
<name>E0Q7J8_9BIFI</name>
<reference evidence="2 3" key="1">
    <citation type="submission" date="2010-08" db="EMBL/GenBank/DDBJ databases">
        <authorList>
            <person name="Muzny D."/>
            <person name="Qin X."/>
            <person name="Deng J."/>
            <person name="Jiang H."/>
            <person name="Liu Y."/>
            <person name="Qu J."/>
            <person name="Song X.-Z."/>
            <person name="Zhang L."/>
            <person name="Thornton R."/>
            <person name="Coyle M."/>
            <person name="Francisco L."/>
            <person name="Jackson L."/>
            <person name="Javaid M."/>
            <person name="Korchina V."/>
            <person name="Kovar C."/>
            <person name="Mata R."/>
            <person name="Mathew T."/>
            <person name="Ngo R."/>
            <person name="Nguyen L."/>
            <person name="Nguyen N."/>
            <person name="Okwuonu G."/>
            <person name="Ongeri F."/>
            <person name="Pham C."/>
            <person name="Simmons D."/>
            <person name="Wilczek-Boney K."/>
            <person name="Hale W."/>
            <person name="Jakkamsetti A."/>
            <person name="Pham P."/>
            <person name="Ruth R."/>
            <person name="San Lucas F."/>
            <person name="Warren J."/>
            <person name="Zhang J."/>
            <person name="Zhao Z."/>
            <person name="Zhou C."/>
            <person name="Zhu D."/>
            <person name="Lee S."/>
            <person name="Bess C."/>
            <person name="Blankenburg K."/>
            <person name="Forbes L."/>
            <person name="Fu Q."/>
            <person name="Gubbala S."/>
            <person name="Hirani K."/>
            <person name="Jayaseelan J.C."/>
            <person name="Lara F."/>
            <person name="Munidasa M."/>
            <person name="Palculict T."/>
            <person name="Patil S."/>
            <person name="Pu L.-L."/>
            <person name="Saada N."/>
            <person name="Tang L."/>
            <person name="Weissenberger G."/>
            <person name="Zhu Y."/>
            <person name="Hemphill L."/>
            <person name="Shang Y."/>
            <person name="Youmans B."/>
            <person name="Ayvaz T."/>
            <person name="Ross M."/>
            <person name="Santibanez J."/>
            <person name="Aqrawi P."/>
            <person name="Gross S."/>
            <person name="Joshi V."/>
            <person name="Fowler G."/>
            <person name="Nazareth L."/>
            <person name="Reid J."/>
            <person name="Worley K."/>
            <person name="Petrosino J."/>
            <person name="Highlander S."/>
            <person name="Gibbs R."/>
        </authorList>
    </citation>
    <scope>NUCLEOTIDE SEQUENCE [LARGE SCALE GENOMIC DNA]</scope>
    <source>
        <strain evidence="2 3">ATCC 27679</strain>
    </source>
</reference>
<evidence type="ECO:0000313" key="3">
    <source>
        <dbReference type="Proteomes" id="UP000003323"/>
    </source>
</evidence>